<accession>A0A914CLW0</accession>
<dbReference type="WBParaSite" id="ACRNAN_scaffold11758.g6405.t1">
    <property type="protein sequence ID" value="ACRNAN_scaffold11758.g6405.t1"/>
    <property type="gene ID" value="ACRNAN_scaffold11758.g6405"/>
</dbReference>
<keyword evidence="1" id="KW-1133">Transmembrane helix</keyword>
<evidence type="ECO:0000256" key="1">
    <source>
        <dbReference type="SAM" id="Phobius"/>
    </source>
</evidence>
<feature type="transmembrane region" description="Helical" evidence="1">
    <location>
        <begin position="59"/>
        <end position="82"/>
    </location>
</feature>
<name>A0A914CLW0_9BILA</name>
<sequence>MDKLNSLDISYYDDDAANLCLYANLIEFAKAHGYGDLTIEQILATNELEIERQIREENFVLLLVVGIPGIILSITVIVVIALKKGVTSFGRSRFTCLFHMFFYRYALLFHCHR</sequence>
<proteinExistence type="predicted"/>
<organism evidence="2 3">
    <name type="scientific">Acrobeloides nanus</name>
    <dbReference type="NCBI Taxonomy" id="290746"/>
    <lineage>
        <taxon>Eukaryota</taxon>
        <taxon>Metazoa</taxon>
        <taxon>Ecdysozoa</taxon>
        <taxon>Nematoda</taxon>
        <taxon>Chromadorea</taxon>
        <taxon>Rhabditida</taxon>
        <taxon>Tylenchina</taxon>
        <taxon>Cephalobomorpha</taxon>
        <taxon>Cephaloboidea</taxon>
        <taxon>Cephalobidae</taxon>
        <taxon>Acrobeloides</taxon>
    </lineage>
</organism>
<keyword evidence="2" id="KW-1185">Reference proteome</keyword>
<dbReference type="Proteomes" id="UP000887540">
    <property type="component" value="Unplaced"/>
</dbReference>
<reference evidence="3" key="1">
    <citation type="submission" date="2022-11" db="UniProtKB">
        <authorList>
            <consortium name="WormBaseParasite"/>
        </authorList>
    </citation>
    <scope>IDENTIFICATION</scope>
</reference>
<keyword evidence="1" id="KW-0472">Membrane</keyword>
<evidence type="ECO:0000313" key="3">
    <source>
        <dbReference type="WBParaSite" id="ACRNAN_scaffold11758.g6405.t1"/>
    </source>
</evidence>
<protein>
    <submittedName>
        <fullName evidence="3">Uncharacterized protein</fullName>
    </submittedName>
</protein>
<keyword evidence="1" id="KW-0812">Transmembrane</keyword>
<evidence type="ECO:0000313" key="2">
    <source>
        <dbReference type="Proteomes" id="UP000887540"/>
    </source>
</evidence>
<dbReference type="AlphaFoldDB" id="A0A914CLW0"/>